<proteinExistence type="predicted"/>
<dbReference type="GO" id="GO:0018489">
    <property type="term" value="F:vanillate monooxygenase activity"/>
    <property type="evidence" value="ECO:0007669"/>
    <property type="project" value="UniProtKB-EC"/>
</dbReference>
<dbReference type="PANTHER" id="PTHR47354">
    <property type="entry name" value="NADH OXIDOREDUCTASE HCR"/>
    <property type="match status" value="1"/>
</dbReference>
<comment type="caution">
    <text evidence="9">The sequence shown here is derived from an EMBL/GenBank/DDBJ whole genome shotgun (WGS) entry which is preliminary data.</text>
</comment>
<dbReference type="Pfam" id="PF00111">
    <property type="entry name" value="Fer2"/>
    <property type="match status" value="1"/>
</dbReference>
<keyword evidence="5" id="KW-0408">Iron</keyword>
<evidence type="ECO:0000256" key="4">
    <source>
        <dbReference type="ARBA" id="ARBA00023002"/>
    </source>
</evidence>
<dbReference type="PROSITE" id="PS00197">
    <property type="entry name" value="2FE2S_FER_1"/>
    <property type="match status" value="1"/>
</dbReference>
<evidence type="ECO:0000313" key="9">
    <source>
        <dbReference type="EMBL" id="MDQ0507314.1"/>
    </source>
</evidence>
<evidence type="ECO:0000256" key="6">
    <source>
        <dbReference type="ARBA" id="ARBA00023014"/>
    </source>
</evidence>
<evidence type="ECO:0000259" key="8">
    <source>
        <dbReference type="PROSITE" id="PS51384"/>
    </source>
</evidence>
<feature type="domain" description="FAD-binding FR-type" evidence="8">
    <location>
        <begin position="17"/>
        <end position="124"/>
    </location>
</feature>
<evidence type="ECO:0000256" key="3">
    <source>
        <dbReference type="ARBA" id="ARBA00022723"/>
    </source>
</evidence>
<evidence type="ECO:0000256" key="5">
    <source>
        <dbReference type="ARBA" id="ARBA00023004"/>
    </source>
</evidence>
<evidence type="ECO:0000259" key="7">
    <source>
        <dbReference type="PROSITE" id="PS51085"/>
    </source>
</evidence>
<dbReference type="PROSITE" id="PS51085">
    <property type="entry name" value="2FE2S_FER_2"/>
    <property type="match status" value="1"/>
</dbReference>
<keyword evidence="10" id="KW-1185">Reference proteome</keyword>
<keyword evidence="1" id="KW-0285">Flavoprotein</keyword>
<sequence>MPQMTERPPVISSASDVEILPLVVQRRVDDRGGIMVIDLAAPDGAALPAFTAGAHVDLHVEDPATGLHLVRQYSLCGDPADRSRYRLGILDAPQSRGGSRALHRLARPGAVLRVGKPRNLFPLYAGARRSVLVGGGIGVTPLLAMAHVLQAQGGEFALHYCARAQDRTAFLEEIAEAPYRDRVHLHFDDAQPFLATRDLPPAAPDTHLYTCGPSGFMDWVTAQAAACRYGAAQLHREDFNAEVDTTGAAFEVVAARSGVTVGVPAGVTIAAALREAGVAVNLSCESGVCGTCLVDVLEGVPDHRDSFLTPEERSAGDQILICCSRARSATLVLDI</sequence>
<dbReference type="InterPro" id="IPR017927">
    <property type="entry name" value="FAD-bd_FR_type"/>
</dbReference>
<dbReference type="PANTHER" id="PTHR47354:SF1">
    <property type="entry name" value="CARNITINE MONOOXYGENASE REDUCTASE SUBUNIT"/>
    <property type="match status" value="1"/>
</dbReference>
<dbReference type="InterPro" id="IPR006058">
    <property type="entry name" value="2Fe2S_fd_BS"/>
</dbReference>
<dbReference type="PROSITE" id="PS51384">
    <property type="entry name" value="FAD_FR"/>
    <property type="match status" value="1"/>
</dbReference>
<organism evidence="9 10">
    <name type="scientific">Xanthobacter agilis</name>
    <dbReference type="NCBI Taxonomy" id="47492"/>
    <lineage>
        <taxon>Bacteria</taxon>
        <taxon>Pseudomonadati</taxon>
        <taxon>Pseudomonadota</taxon>
        <taxon>Alphaproteobacteria</taxon>
        <taxon>Hyphomicrobiales</taxon>
        <taxon>Xanthobacteraceae</taxon>
        <taxon>Xanthobacter</taxon>
    </lineage>
</organism>
<dbReference type="Gene3D" id="3.40.50.80">
    <property type="entry name" value="Nucleotide-binding domain of ferredoxin-NADP reductase (FNR) module"/>
    <property type="match status" value="1"/>
</dbReference>
<dbReference type="SUPFAM" id="SSF63380">
    <property type="entry name" value="Riboflavin synthase domain-like"/>
    <property type="match status" value="1"/>
</dbReference>
<dbReference type="RefSeq" id="WP_237347442.1">
    <property type="nucleotide sequence ID" value="NZ_JABWGX010000035.1"/>
</dbReference>
<dbReference type="InterPro" id="IPR039261">
    <property type="entry name" value="FNR_nucleotide-bd"/>
</dbReference>
<gene>
    <name evidence="9" type="ORF">QOZ94_004137</name>
</gene>
<reference evidence="9 10" key="1">
    <citation type="submission" date="2023-07" db="EMBL/GenBank/DDBJ databases">
        <title>Genomic Encyclopedia of Type Strains, Phase IV (KMG-IV): sequencing the most valuable type-strain genomes for metagenomic binning, comparative biology and taxonomic classification.</title>
        <authorList>
            <person name="Goeker M."/>
        </authorList>
    </citation>
    <scope>NUCLEOTIDE SEQUENCE [LARGE SCALE GENOMIC DNA]</scope>
    <source>
        <strain evidence="9 10">DSM 3770</strain>
    </source>
</reference>
<name>A0ABU0LJP3_XANAG</name>
<dbReference type="InterPro" id="IPR036010">
    <property type="entry name" value="2Fe-2S_ferredoxin-like_sf"/>
</dbReference>
<dbReference type="InterPro" id="IPR017938">
    <property type="entry name" value="Riboflavin_synthase-like_b-brl"/>
</dbReference>
<dbReference type="SUPFAM" id="SSF54292">
    <property type="entry name" value="2Fe-2S ferredoxin-like"/>
    <property type="match status" value="1"/>
</dbReference>
<dbReference type="InterPro" id="IPR001041">
    <property type="entry name" value="2Fe-2S_ferredoxin-type"/>
</dbReference>
<keyword evidence="4 9" id="KW-0560">Oxidoreductase</keyword>
<dbReference type="InterPro" id="IPR050415">
    <property type="entry name" value="MRET"/>
</dbReference>
<dbReference type="SUPFAM" id="SSF52343">
    <property type="entry name" value="Ferredoxin reductase-like, C-terminal NADP-linked domain"/>
    <property type="match status" value="1"/>
</dbReference>
<feature type="domain" description="2Fe-2S ferredoxin-type" evidence="7">
    <location>
        <begin position="248"/>
        <end position="335"/>
    </location>
</feature>
<dbReference type="Proteomes" id="UP001241747">
    <property type="component" value="Unassembled WGS sequence"/>
</dbReference>
<keyword evidence="3" id="KW-0479">Metal-binding</keyword>
<dbReference type="EC" id="1.14.13.82" evidence="9"/>
<evidence type="ECO:0000313" key="10">
    <source>
        <dbReference type="Proteomes" id="UP001241747"/>
    </source>
</evidence>
<protein>
    <submittedName>
        <fullName evidence="9">Vanillate O-demethylase ferredoxin subunit</fullName>
        <ecNumber evidence="9">1.14.13.82</ecNumber>
    </submittedName>
</protein>
<keyword evidence="2" id="KW-0001">2Fe-2S</keyword>
<dbReference type="Gene3D" id="2.40.30.10">
    <property type="entry name" value="Translation factors"/>
    <property type="match status" value="1"/>
</dbReference>
<keyword evidence="6" id="KW-0411">Iron-sulfur</keyword>
<evidence type="ECO:0000256" key="1">
    <source>
        <dbReference type="ARBA" id="ARBA00022630"/>
    </source>
</evidence>
<dbReference type="CDD" id="cd06185">
    <property type="entry name" value="PDR_like"/>
    <property type="match status" value="1"/>
</dbReference>
<dbReference type="InterPro" id="IPR012675">
    <property type="entry name" value="Beta-grasp_dom_sf"/>
</dbReference>
<accession>A0ABU0LJP3</accession>
<dbReference type="PRINTS" id="PR00409">
    <property type="entry name" value="PHDIOXRDTASE"/>
</dbReference>
<evidence type="ECO:0000256" key="2">
    <source>
        <dbReference type="ARBA" id="ARBA00022714"/>
    </source>
</evidence>
<dbReference type="Gene3D" id="3.10.20.30">
    <property type="match status" value="1"/>
</dbReference>
<dbReference type="CDD" id="cd00207">
    <property type="entry name" value="fer2"/>
    <property type="match status" value="1"/>
</dbReference>
<dbReference type="EMBL" id="JAUSVY010000016">
    <property type="protein sequence ID" value="MDQ0507314.1"/>
    <property type="molecule type" value="Genomic_DNA"/>
</dbReference>